<dbReference type="Pfam" id="PF00672">
    <property type="entry name" value="HAMP"/>
    <property type="match status" value="1"/>
</dbReference>
<dbReference type="InterPro" id="IPR036890">
    <property type="entry name" value="HATPase_C_sf"/>
</dbReference>
<dbReference type="Gene3D" id="3.30.565.10">
    <property type="entry name" value="Histidine kinase-like ATPase, C-terminal domain"/>
    <property type="match status" value="1"/>
</dbReference>
<keyword evidence="6" id="KW-0472">Membrane</keyword>
<feature type="domain" description="HAMP" evidence="7">
    <location>
        <begin position="224"/>
        <end position="277"/>
    </location>
</feature>
<keyword evidence="5" id="KW-0175">Coiled coil</keyword>
<keyword evidence="2" id="KW-0597">Phosphoprotein</keyword>
<dbReference type="GO" id="GO:0016020">
    <property type="term" value="C:membrane"/>
    <property type="evidence" value="ECO:0007669"/>
    <property type="project" value="UniProtKB-SubCell"/>
</dbReference>
<keyword evidence="9" id="KW-1185">Reference proteome</keyword>
<dbReference type="PANTHER" id="PTHR34220">
    <property type="entry name" value="SENSOR HISTIDINE KINASE YPDA"/>
    <property type="match status" value="1"/>
</dbReference>
<evidence type="ECO:0000256" key="3">
    <source>
        <dbReference type="ARBA" id="ARBA00022679"/>
    </source>
</evidence>
<dbReference type="EMBL" id="QUWK01000009">
    <property type="protein sequence ID" value="RFU94388.1"/>
    <property type="molecule type" value="Genomic_DNA"/>
</dbReference>
<evidence type="ECO:0000256" key="1">
    <source>
        <dbReference type="ARBA" id="ARBA00004370"/>
    </source>
</evidence>
<evidence type="ECO:0000256" key="4">
    <source>
        <dbReference type="ARBA" id="ARBA00022777"/>
    </source>
</evidence>
<evidence type="ECO:0000313" key="8">
    <source>
        <dbReference type="EMBL" id="RFU94388.1"/>
    </source>
</evidence>
<comment type="caution">
    <text evidence="8">The sequence shown here is derived from an EMBL/GenBank/DDBJ whole genome shotgun (WGS) entry which is preliminary data.</text>
</comment>
<protein>
    <submittedName>
        <fullName evidence="8">Sensor histidine kinase</fullName>
    </submittedName>
</protein>
<proteinExistence type="predicted"/>
<sequence length="515" mass="59445">MLYCFIMTVDDVDQDHQKQAGTLRGWLLSYNMAMLSIILALVIIVFSLVFGLLSQMQNRNSRYEAINTLSGQLAQSRTLFTLIANEDDSQKHASLLADFSLLDREINISLQRIAVSYEEDPQRYFLYQGISNGINYINANLEKLQAMDKESQGLEYFNLFYSTDRVYTYLQDYTFNQYLSAIVENEVVWMQETRQQILNYRTIAILVFLFIAIAYTIAMYRMTMRLVTPVNSMVDTAKEIFHGQFDGPPIPLEGPEEIRYLEQSMNQMRESLKERLHMIEENQKLEKTVHKQELEQLRTTRELEKARYMALQAQINPHFLFNTLNIISRTALFENADSTVDLLDSLASIFRYTLEEHEDVSLGEELQFVREYLTIQQFRFKDRLHYTITCPPDLMEMRLPPLVIQPFVENSMIHGLEPKVEGGSITIGVQAQKKHVLITITDTGVGIDEQKLIQQKGKPKQHIGIKNIIDRLDHYCKGKANVAIHRISEEGGTVVSISIPNQLGGTRHVHAADRR</sequence>
<dbReference type="Pfam" id="PF06580">
    <property type="entry name" value="His_kinase"/>
    <property type="match status" value="1"/>
</dbReference>
<comment type="subcellular location">
    <subcellularLocation>
        <location evidence="1">Membrane</location>
    </subcellularLocation>
</comment>
<dbReference type="InterPro" id="IPR050640">
    <property type="entry name" value="Bact_2-comp_sensor_kinase"/>
</dbReference>
<keyword evidence="6" id="KW-0812">Transmembrane</keyword>
<dbReference type="SMART" id="SM00304">
    <property type="entry name" value="HAMP"/>
    <property type="match status" value="1"/>
</dbReference>
<dbReference type="InterPro" id="IPR003660">
    <property type="entry name" value="HAMP_dom"/>
</dbReference>
<gene>
    <name evidence="8" type="ORF">DYP60_09270</name>
</gene>
<keyword evidence="6" id="KW-1133">Transmembrane helix</keyword>
<evidence type="ECO:0000256" key="5">
    <source>
        <dbReference type="SAM" id="Coils"/>
    </source>
</evidence>
<evidence type="ECO:0000313" key="9">
    <source>
        <dbReference type="Proteomes" id="UP000264002"/>
    </source>
</evidence>
<feature type="transmembrane region" description="Helical" evidence="6">
    <location>
        <begin position="32"/>
        <end position="53"/>
    </location>
</feature>
<keyword evidence="3" id="KW-0808">Transferase</keyword>
<keyword evidence="4 8" id="KW-0418">Kinase</keyword>
<dbReference type="InterPro" id="IPR003594">
    <property type="entry name" value="HATPase_dom"/>
</dbReference>
<dbReference type="InterPro" id="IPR010559">
    <property type="entry name" value="Sig_transdc_His_kin_internal"/>
</dbReference>
<dbReference type="GO" id="GO:0000155">
    <property type="term" value="F:phosphorelay sensor kinase activity"/>
    <property type="evidence" value="ECO:0007669"/>
    <property type="project" value="InterPro"/>
</dbReference>
<feature type="coiled-coil region" evidence="5">
    <location>
        <begin position="262"/>
        <end position="314"/>
    </location>
</feature>
<dbReference type="PROSITE" id="PS50885">
    <property type="entry name" value="HAMP"/>
    <property type="match status" value="1"/>
</dbReference>
<organism evidence="8 9">
    <name type="scientific">Sphaerochaeta halotolerans</name>
    <dbReference type="NCBI Taxonomy" id="2293840"/>
    <lineage>
        <taxon>Bacteria</taxon>
        <taxon>Pseudomonadati</taxon>
        <taxon>Spirochaetota</taxon>
        <taxon>Spirochaetia</taxon>
        <taxon>Spirochaetales</taxon>
        <taxon>Sphaerochaetaceae</taxon>
        <taxon>Sphaerochaeta</taxon>
    </lineage>
</organism>
<dbReference type="Gene3D" id="6.10.340.10">
    <property type="match status" value="1"/>
</dbReference>
<accession>A0A372MG80</accession>
<dbReference type="SUPFAM" id="SSF158472">
    <property type="entry name" value="HAMP domain-like"/>
    <property type="match status" value="1"/>
</dbReference>
<dbReference type="Pfam" id="PF02518">
    <property type="entry name" value="HATPase_c"/>
    <property type="match status" value="1"/>
</dbReference>
<dbReference type="PANTHER" id="PTHR34220:SF7">
    <property type="entry name" value="SENSOR HISTIDINE KINASE YPDA"/>
    <property type="match status" value="1"/>
</dbReference>
<dbReference type="SUPFAM" id="SSF55874">
    <property type="entry name" value="ATPase domain of HSP90 chaperone/DNA topoisomerase II/histidine kinase"/>
    <property type="match status" value="1"/>
</dbReference>
<reference evidence="9" key="1">
    <citation type="submission" date="2018-08" db="EMBL/GenBank/DDBJ databases">
        <authorList>
            <person name="Grouzdev D.S."/>
            <person name="Krutkina M.S."/>
        </authorList>
    </citation>
    <scope>NUCLEOTIDE SEQUENCE [LARGE SCALE GENOMIC DNA]</scope>
    <source>
        <strain evidence="9">4-11</strain>
    </source>
</reference>
<evidence type="ECO:0000259" key="7">
    <source>
        <dbReference type="PROSITE" id="PS50885"/>
    </source>
</evidence>
<evidence type="ECO:0000256" key="6">
    <source>
        <dbReference type="SAM" id="Phobius"/>
    </source>
</evidence>
<name>A0A372MG80_9SPIR</name>
<feature type="transmembrane region" description="Helical" evidence="6">
    <location>
        <begin position="198"/>
        <end position="220"/>
    </location>
</feature>
<dbReference type="AlphaFoldDB" id="A0A372MG80"/>
<reference evidence="8 9" key="2">
    <citation type="submission" date="2018-09" db="EMBL/GenBank/DDBJ databases">
        <title>Genome of Sphaerochaeta halotolerans strain 4-11.</title>
        <authorList>
            <person name="Nazina T.N."/>
            <person name="Sokolova D.S."/>
        </authorList>
    </citation>
    <scope>NUCLEOTIDE SEQUENCE [LARGE SCALE GENOMIC DNA]</scope>
    <source>
        <strain evidence="8 9">4-11</strain>
    </source>
</reference>
<dbReference type="Proteomes" id="UP000264002">
    <property type="component" value="Unassembled WGS sequence"/>
</dbReference>
<evidence type="ECO:0000256" key="2">
    <source>
        <dbReference type="ARBA" id="ARBA00022553"/>
    </source>
</evidence>
<dbReference type="CDD" id="cd06225">
    <property type="entry name" value="HAMP"/>
    <property type="match status" value="1"/>
</dbReference>